<name>A0A2P2JDW5_RHIMU</name>
<accession>A0A2P2JDW5</accession>
<evidence type="ECO:0000313" key="1">
    <source>
        <dbReference type="EMBL" id="MBW91672.1"/>
    </source>
</evidence>
<organism evidence="1">
    <name type="scientific">Rhizophora mucronata</name>
    <name type="common">Asiatic mangrove</name>
    <dbReference type="NCBI Taxonomy" id="61149"/>
    <lineage>
        <taxon>Eukaryota</taxon>
        <taxon>Viridiplantae</taxon>
        <taxon>Streptophyta</taxon>
        <taxon>Embryophyta</taxon>
        <taxon>Tracheophyta</taxon>
        <taxon>Spermatophyta</taxon>
        <taxon>Magnoliopsida</taxon>
        <taxon>eudicotyledons</taxon>
        <taxon>Gunneridae</taxon>
        <taxon>Pentapetalae</taxon>
        <taxon>rosids</taxon>
        <taxon>fabids</taxon>
        <taxon>Malpighiales</taxon>
        <taxon>Rhizophoraceae</taxon>
        <taxon>Rhizophora</taxon>
    </lineage>
</organism>
<protein>
    <submittedName>
        <fullName evidence="1">Uncharacterized protein MANES_04G137700</fullName>
    </submittedName>
</protein>
<reference evidence="1" key="1">
    <citation type="submission" date="2018-02" db="EMBL/GenBank/DDBJ databases">
        <title>Rhizophora mucronata_Transcriptome.</title>
        <authorList>
            <person name="Meera S.P."/>
            <person name="Sreeshan A."/>
            <person name="Augustine A."/>
        </authorList>
    </citation>
    <scope>NUCLEOTIDE SEQUENCE</scope>
    <source>
        <tissue evidence="1">Leaf</tissue>
    </source>
</reference>
<sequence length="20" mass="2412">MSMISAQKNFVKSWKHRVSF</sequence>
<dbReference type="EMBL" id="GGEC01011189">
    <property type="protein sequence ID" value="MBW91672.1"/>
    <property type="molecule type" value="Transcribed_RNA"/>
</dbReference>
<dbReference type="EMBL" id="GGEC01011191">
    <property type="protein sequence ID" value="MBW91674.1"/>
    <property type="molecule type" value="Transcribed_RNA"/>
</dbReference>
<proteinExistence type="predicted"/>
<dbReference type="AlphaFoldDB" id="A0A2P2JDW5"/>